<feature type="transmembrane region" description="Helical" evidence="9">
    <location>
        <begin position="76"/>
        <end position="102"/>
    </location>
</feature>
<dbReference type="Gene3D" id="3.30.565.10">
    <property type="entry name" value="Histidine kinase-like ATPase, C-terminal domain"/>
    <property type="match status" value="1"/>
</dbReference>
<dbReference type="Gene3D" id="3.30.450.20">
    <property type="entry name" value="PAS domain"/>
    <property type="match status" value="1"/>
</dbReference>
<evidence type="ECO:0000256" key="1">
    <source>
        <dbReference type="ARBA" id="ARBA00000085"/>
    </source>
</evidence>
<feature type="transmembrane region" description="Helical" evidence="9">
    <location>
        <begin position="39"/>
        <end position="64"/>
    </location>
</feature>
<dbReference type="GO" id="GO:0006355">
    <property type="term" value="P:regulation of DNA-templated transcription"/>
    <property type="evidence" value="ECO:0007669"/>
    <property type="project" value="InterPro"/>
</dbReference>
<dbReference type="GO" id="GO:0005524">
    <property type="term" value="F:ATP binding"/>
    <property type="evidence" value="ECO:0007669"/>
    <property type="project" value="UniProtKB-KW"/>
</dbReference>
<name>A0A238ZTH6_9ACTN</name>
<dbReference type="CDD" id="cd00130">
    <property type="entry name" value="PAS"/>
    <property type="match status" value="1"/>
</dbReference>
<evidence type="ECO:0000256" key="4">
    <source>
        <dbReference type="ARBA" id="ARBA00022679"/>
    </source>
</evidence>
<evidence type="ECO:0000313" key="13">
    <source>
        <dbReference type="Proteomes" id="UP000198415"/>
    </source>
</evidence>
<evidence type="ECO:0000259" key="10">
    <source>
        <dbReference type="PROSITE" id="PS50109"/>
    </source>
</evidence>
<dbReference type="InterPro" id="IPR035965">
    <property type="entry name" value="PAS-like_dom_sf"/>
</dbReference>
<evidence type="ECO:0000256" key="8">
    <source>
        <dbReference type="ARBA" id="ARBA00023012"/>
    </source>
</evidence>
<dbReference type="GO" id="GO:0000160">
    <property type="term" value="P:phosphorelay signal transduction system"/>
    <property type="evidence" value="ECO:0007669"/>
    <property type="project" value="UniProtKB-KW"/>
</dbReference>
<dbReference type="AlphaFoldDB" id="A0A238ZTH6"/>
<proteinExistence type="predicted"/>
<feature type="transmembrane region" description="Helical" evidence="9">
    <location>
        <begin position="12"/>
        <end position="33"/>
    </location>
</feature>
<keyword evidence="6" id="KW-0418">Kinase</keyword>
<feature type="domain" description="Histidine kinase" evidence="10">
    <location>
        <begin position="458"/>
        <end position="710"/>
    </location>
</feature>
<evidence type="ECO:0000256" key="9">
    <source>
        <dbReference type="SAM" id="Phobius"/>
    </source>
</evidence>
<dbReference type="EMBL" id="FZNR01000006">
    <property type="protein sequence ID" value="SNR86311.1"/>
    <property type="molecule type" value="Genomic_DNA"/>
</dbReference>
<keyword evidence="13" id="KW-1185">Reference proteome</keyword>
<dbReference type="Pfam" id="PF00989">
    <property type="entry name" value="PAS"/>
    <property type="match status" value="1"/>
</dbReference>
<dbReference type="InterPro" id="IPR013767">
    <property type="entry name" value="PAS_fold"/>
</dbReference>
<keyword evidence="7" id="KW-0067">ATP-binding</keyword>
<keyword evidence="5" id="KW-0547">Nucleotide-binding</keyword>
<dbReference type="InterPro" id="IPR036890">
    <property type="entry name" value="HATPase_C_sf"/>
</dbReference>
<evidence type="ECO:0000256" key="3">
    <source>
        <dbReference type="ARBA" id="ARBA00022553"/>
    </source>
</evidence>
<feature type="domain" description="PAS" evidence="11">
    <location>
        <begin position="323"/>
        <end position="383"/>
    </location>
</feature>
<evidence type="ECO:0000256" key="5">
    <source>
        <dbReference type="ARBA" id="ARBA00022741"/>
    </source>
</evidence>
<accession>A0A238ZTH6</accession>
<dbReference type="PROSITE" id="PS50109">
    <property type="entry name" value="HIS_KIN"/>
    <property type="match status" value="1"/>
</dbReference>
<dbReference type="InterPro" id="IPR003594">
    <property type="entry name" value="HATPase_dom"/>
</dbReference>
<keyword evidence="9" id="KW-0812">Transmembrane</keyword>
<dbReference type="PANTHER" id="PTHR43065">
    <property type="entry name" value="SENSOR HISTIDINE KINASE"/>
    <property type="match status" value="1"/>
</dbReference>
<keyword evidence="3" id="KW-0597">Phosphoprotein</keyword>
<dbReference type="PANTHER" id="PTHR43065:SF46">
    <property type="entry name" value="C4-DICARBOXYLATE TRANSPORT SENSOR PROTEIN DCTB"/>
    <property type="match status" value="1"/>
</dbReference>
<dbReference type="PRINTS" id="PR00344">
    <property type="entry name" value="BCTRLSENSOR"/>
</dbReference>
<reference evidence="12 13" key="1">
    <citation type="submission" date="2017-06" db="EMBL/GenBank/DDBJ databases">
        <authorList>
            <person name="Kim H.J."/>
            <person name="Triplett B.A."/>
        </authorList>
    </citation>
    <scope>NUCLEOTIDE SEQUENCE [LARGE SCALE GENOMIC DNA]</scope>
    <source>
        <strain evidence="12 13">DSM 43151</strain>
    </source>
</reference>
<comment type="catalytic activity">
    <reaction evidence="1">
        <text>ATP + protein L-histidine = ADP + protein N-phospho-L-histidine.</text>
        <dbReference type="EC" id="2.7.13.3"/>
    </reaction>
</comment>
<dbReference type="RefSeq" id="WP_143232418.1">
    <property type="nucleotide sequence ID" value="NZ_BOMU01000088.1"/>
</dbReference>
<feature type="transmembrane region" description="Helical" evidence="9">
    <location>
        <begin position="114"/>
        <end position="132"/>
    </location>
</feature>
<keyword evidence="8" id="KW-0902">Two-component regulatory system</keyword>
<gene>
    <name evidence="12" type="ORF">SAMN06264365_106274</name>
</gene>
<dbReference type="OrthoDB" id="9764154at2"/>
<dbReference type="Pfam" id="PF02518">
    <property type="entry name" value="HATPase_c"/>
    <property type="match status" value="1"/>
</dbReference>
<dbReference type="InterPro" id="IPR005467">
    <property type="entry name" value="His_kinase_dom"/>
</dbReference>
<dbReference type="EC" id="2.7.13.3" evidence="2"/>
<dbReference type="SMART" id="SM00091">
    <property type="entry name" value="PAS"/>
    <property type="match status" value="1"/>
</dbReference>
<dbReference type="InterPro" id="IPR000014">
    <property type="entry name" value="PAS"/>
</dbReference>
<dbReference type="SUPFAM" id="SSF55785">
    <property type="entry name" value="PYP-like sensor domain (PAS domain)"/>
    <property type="match status" value="1"/>
</dbReference>
<feature type="transmembrane region" description="Helical" evidence="9">
    <location>
        <begin position="139"/>
        <end position="157"/>
    </location>
</feature>
<dbReference type="NCBIfam" id="TIGR00229">
    <property type="entry name" value="sensory_box"/>
    <property type="match status" value="1"/>
</dbReference>
<keyword evidence="4" id="KW-0808">Transferase</keyword>
<sequence length="725" mass="76700">MARATLWLQRWLRGVDTMLGLVRTLFIAVLVPWPVYSLWALYGAGWMAVASSASALLLTGWLCLGYRRQRFPAWSWIAEGACVCVIAAGSGFAAIGLCFKWVNFRGLYGQRREKYLAAAVLAVIAVLGMRVSGVEPADAVPLLCTGLVSLVVTHMLAEGCSVRDRSAHRKRTLALAGSGLVASATRAEAMEVTTTAALRMDKAVSAVVILTIARPALRVAAAAGRLGAETSGLVTELARLPAEIRAALRPGGYVTVDGAAAAEAVDLLRLPRNAVVAVAPMSSGEAVFGMLVLALEQPSADDLAEAVTALADRAALTLDQLLSRTRLSIVVEHSADALILAGEAGAIRFVNPAAAALLGCRSSELLGRSVWQLMNDDDAAKLRAAESAPGPPMALPCRIRGHDGAAWAEVEAMMKYVTEHDGSRSIVFTAHDVSERQRLELELRHAQKLESVGRLAAGIAHEINTPIQFVGDNLRFLDSAFADLGRMCAAYRELLAAGPEPGAAEEARRRIDDTADEIDLEFVLEEAPAAVAQALEGIGRVAHIVRAMKAFGHPGTEEKGKADLNEAIRNTLVVAANEIKFVADVETDYGDLPLVRCHLGDINQVVLNLVVNAAHAIGSADRGRGTIRVSTRLDDGCAVIEVADTGTGVSPEIADRLFDPFFTTKEVGSGTGQGLAMVRTLVADRHGGTIDFTSVVGEGTVFTVRLPLADDDDLRADPAEAVDVG</sequence>
<evidence type="ECO:0000256" key="2">
    <source>
        <dbReference type="ARBA" id="ARBA00012438"/>
    </source>
</evidence>
<keyword evidence="9" id="KW-0472">Membrane</keyword>
<dbReference type="InterPro" id="IPR004358">
    <property type="entry name" value="Sig_transdc_His_kin-like_C"/>
</dbReference>
<dbReference type="GO" id="GO:0004673">
    <property type="term" value="F:protein histidine kinase activity"/>
    <property type="evidence" value="ECO:0007669"/>
    <property type="project" value="UniProtKB-EC"/>
</dbReference>
<organism evidence="12 13">
    <name type="scientific">Actinoplanes regularis</name>
    <dbReference type="NCBI Taxonomy" id="52697"/>
    <lineage>
        <taxon>Bacteria</taxon>
        <taxon>Bacillati</taxon>
        <taxon>Actinomycetota</taxon>
        <taxon>Actinomycetes</taxon>
        <taxon>Micromonosporales</taxon>
        <taxon>Micromonosporaceae</taxon>
        <taxon>Actinoplanes</taxon>
    </lineage>
</organism>
<evidence type="ECO:0000256" key="7">
    <source>
        <dbReference type="ARBA" id="ARBA00022840"/>
    </source>
</evidence>
<dbReference type="Proteomes" id="UP000198415">
    <property type="component" value="Unassembled WGS sequence"/>
</dbReference>
<dbReference type="SUPFAM" id="SSF55874">
    <property type="entry name" value="ATPase domain of HSP90 chaperone/DNA topoisomerase II/histidine kinase"/>
    <property type="match status" value="1"/>
</dbReference>
<dbReference type="SMART" id="SM00387">
    <property type="entry name" value="HATPase_c"/>
    <property type="match status" value="1"/>
</dbReference>
<evidence type="ECO:0000313" key="12">
    <source>
        <dbReference type="EMBL" id="SNR86311.1"/>
    </source>
</evidence>
<dbReference type="PROSITE" id="PS50112">
    <property type="entry name" value="PAS"/>
    <property type="match status" value="1"/>
</dbReference>
<evidence type="ECO:0000259" key="11">
    <source>
        <dbReference type="PROSITE" id="PS50112"/>
    </source>
</evidence>
<keyword evidence="9" id="KW-1133">Transmembrane helix</keyword>
<dbReference type="Gene3D" id="1.10.287.130">
    <property type="match status" value="1"/>
</dbReference>
<protein>
    <recommendedName>
        <fullName evidence="2">histidine kinase</fullName>
        <ecNumber evidence="2">2.7.13.3</ecNumber>
    </recommendedName>
</protein>
<evidence type="ECO:0000256" key="6">
    <source>
        <dbReference type="ARBA" id="ARBA00022777"/>
    </source>
</evidence>